<accession>A0A9W7FQK3</accession>
<dbReference type="EMBL" id="BRXW01000277">
    <property type="protein sequence ID" value="GMI17137.1"/>
    <property type="molecule type" value="Genomic_DNA"/>
</dbReference>
<feature type="region of interest" description="Disordered" evidence="1">
    <location>
        <begin position="201"/>
        <end position="228"/>
    </location>
</feature>
<comment type="caution">
    <text evidence="2">The sequence shown here is derived from an EMBL/GenBank/DDBJ whole genome shotgun (WGS) entry which is preliminary data.</text>
</comment>
<protein>
    <submittedName>
        <fullName evidence="2">Uncharacterized protein</fullName>
    </submittedName>
</protein>
<proteinExistence type="predicted"/>
<evidence type="ECO:0000313" key="2">
    <source>
        <dbReference type="EMBL" id="GMI17137.1"/>
    </source>
</evidence>
<feature type="region of interest" description="Disordered" evidence="1">
    <location>
        <begin position="137"/>
        <end position="162"/>
    </location>
</feature>
<name>A0A9W7FQK3_9STRA</name>
<dbReference type="Proteomes" id="UP001165122">
    <property type="component" value="Unassembled WGS sequence"/>
</dbReference>
<reference evidence="3" key="1">
    <citation type="journal article" date="2023" name="Commun. Biol.">
        <title>Genome analysis of Parmales, the sister group of diatoms, reveals the evolutionary specialization of diatoms from phago-mixotrophs to photoautotrophs.</title>
        <authorList>
            <person name="Ban H."/>
            <person name="Sato S."/>
            <person name="Yoshikawa S."/>
            <person name="Yamada K."/>
            <person name="Nakamura Y."/>
            <person name="Ichinomiya M."/>
            <person name="Sato N."/>
            <person name="Blanc-Mathieu R."/>
            <person name="Endo H."/>
            <person name="Kuwata A."/>
            <person name="Ogata H."/>
        </authorList>
    </citation>
    <scope>NUCLEOTIDE SEQUENCE [LARGE SCALE GENOMIC DNA]</scope>
    <source>
        <strain evidence="3">NIES 3700</strain>
    </source>
</reference>
<organism evidence="2 3">
    <name type="scientific">Triparma laevis f. longispina</name>
    <dbReference type="NCBI Taxonomy" id="1714387"/>
    <lineage>
        <taxon>Eukaryota</taxon>
        <taxon>Sar</taxon>
        <taxon>Stramenopiles</taxon>
        <taxon>Ochrophyta</taxon>
        <taxon>Bolidophyceae</taxon>
        <taxon>Parmales</taxon>
        <taxon>Triparmaceae</taxon>
        <taxon>Triparma</taxon>
    </lineage>
</organism>
<evidence type="ECO:0000256" key="1">
    <source>
        <dbReference type="SAM" id="MobiDB-lite"/>
    </source>
</evidence>
<gene>
    <name evidence="2" type="ORF">TrLO_g10758</name>
</gene>
<dbReference type="AlphaFoldDB" id="A0A9W7FQK3"/>
<keyword evidence="3" id="KW-1185">Reference proteome</keyword>
<evidence type="ECO:0000313" key="3">
    <source>
        <dbReference type="Proteomes" id="UP001165122"/>
    </source>
</evidence>
<sequence>MPGGTTRKVSRKYLRVLDRIIIIRNNNNKEFSKLTEEQVSKRTSTVLEIAKTDHLVWVVKYLENDNGLEWGTSNPMQIAKFKKNEVALGALEGVSQIEMVPKGARRNKKYEDDDYDVGPPASKPAVLDLGRSMIKPAPRSIGSETHKSIIPPPPASKASFPGLRSSIIPPAPRGIGGETRESIVPLPPAWKVPFPGLRSSMIPPPPPASNSTKRWSGWWETRVNSEGD</sequence>